<dbReference type="InterPro" id="IPR001789">
    <property type="entry name" value="Sig_transdc_resp-reg_receiver"/>
</dbReference>
<dbReference type="SMART" id="SM00387">
    <property type="entry name" value="HATPase_c"/>
    <property type="match status" value="1"/>
</dbReference>
<dbReference type="SUPFAM" id="SSF55874">
    <property type="entry name" value="ATPase domain of HSP90 chaperone/DNA topoisomerase II/histidine kinase"/>
    <property type="match status" value="1"/>
</dbReference>
<dbReference type="EMBL" id="APJX01000001">
    <property type="protein sequence ID" value="EMS81564.1"/>
    <property type="molecule type" value="Genomic_DNA"/>
</dbReference>
<dbReference type="Proteomes" id="UP000014216">
    <property type="component" value="Unassembled WGS sequence"/>
</dbReference>
<dbReference type="PROSITE" id="PS50109">
    <property type="entry name" value="HIS_KIN"/>
    <property type="match status" value="1"/>
</dbReference>
<feature type="domain" description="Response regulatory" evidence="6">
    <location>
        <begin position="212"/>
        <end position="328"/>
    </location>
</feature>
<gene>
    <name evidence="7" type="ORF">Dpo_1c07050</name>
</gene>
<keyword evidence="7" id="KW-0418">Kinase</keyword>
<dbReference type="EC" id="2.7.13.3" evidence="2"/>
<organism evidence="7 8">
    <name type="scientific">Desulfotignum phosphitoxidans DSM 13687</name>
    <dbReference type="NCBI Taxonomy" id="1286635"/>
    <lineage>
        <taxon>Bacteria</taxon>
        <taxon>Pseudomonadati</taxon>
        <taxon>Thermodesulfobacteriota</taxon>
        <taxon>Desulfobacteria</taxon>
        <taxon>Desulfobacterales</taxon>
        <taxon>Desulfobacteraceae</taxon>
        <taxon>Desulfotignum</taxon>
    </lineage>
</organism>
<dbReference type="InterPro" id="IPR005467">
    <property type="entry name" value="His_kinase_dom"/>
</dbReference>
<sequence length="332" mass="36617">MILIAASSRFFTLFKTSAYTLKKRPMSAAHPSSLLTIYPSTCESALILLRASIPTFIDIHTKFPDQAVMILSDKIQIGQILMNLCTNAAQAMEKTGGLLEIRVETKILPEGAVEDCPAGKYAEMTVKDNGPGIDPGILSRIFDPYFTTRAVGKGSGLGLAVVDTIVKNHKGTITVQNRSEGGTLFTMRFPMVEQKPETKIKSMNDSFHGTERILFVDDEVNIAEMAQEALKLFDYRVEAMSDPEDALALFKLNPGYFDAVITDMTMPKMTGAKLAEELIRIRPDIPIVLCTGHSSLIDEEKARQLGIAAYMMKPVSMSKIAETIRKLMDQKN</sequence>
<dbReference type="SMART" id="SM00448">
    <property type="entry name" value="REC"/>
    <property type="match status" value="1"/>
</dbReference>
<dbReference type="InterPro" id="IPR004358">
    <property type="entry name" value="Sig_transdc_His_kin-like_C"/>
</dbReference>
<keyword evidence="3 4" id="KW-0597">Phosphoprotein</keyword>
<dbReference type="GO" id="GO:0000155">
    <property type="term" value="F:phosphorelay sensor kinase activity"/>
    <property type="evidence" value="ECO:0007669"/>
    <property type="project" value="TreeGrafter"/>
</dbReference>
<evidence type="ECO:0000256" key="3">
    <source>
        <dbReference type="ARBA" id="ARBA00022553"/>
    </source>
</evidence>
<dbReference type="PROSITE" id="PS50110">
    <property type="entry name" value="RESPONSE_REGULATORY"/>
    <property type="match status" value="1"/>
</dbReference>
<dbReference type="SUPFAM" id="SSF52172">
    <property type="entry name" value="CheY-like"/>
    <property type="match status" value="1"/>
</dbReference>
<dbReference type="Pfam" id="PF00072">
    <property type="entry name" value="Response_reg"/>
    <property type="match status" value="1"/>
</dbReference>
<dbReference type="Gene3D" id="3.30.565.10">
    <property type="entry name" value="Histidine kinase-like ATPase, C-terminal domain"/>
    <property type="match status" value="1"/>
</dbReference>
<protein>
    <recommendedName>
        <fullName evidence="2">histidine kinase</fullName>
        <ecNumber evidence="2">2.7.13.3</ecNumber>
    </recommendedName>
</protein>
<evidence type="ECO:0000256" key="2">
    <source>
        <dbReference type="ARBA" id="ARBA00012438"/>
    </source>
</evidence>
<dbReference type="InterPro" id="IPR011006">
    <property type="entry name" value="CheY-like_superfamily"/>
</dbReference>
<comment type="catalytic activity">
    <reaction evidence="1">
        <text>ATP + protein L-histidine = ADP + protein N-phospho-L-histidine.</text>
        <dbReference type="EC" id="2.7.13.3"/>
    </reaction>
</comment>
<evidence type="ECO:0000259" key="5">
    <source>
        <dbReference type="PROSITE" id="PS50109"/>
    </source>
</evidence>
<dbReference type="Gene3D" id="3.40.50.2300">
    <property type="match status" value="1"/>
</dbReference>
<dbReference type="Pfam" id="PF02518">
    <property type="entry name" value="HATPase_c"/>
    <property type="match status" value="1"/>
</dbReference>
<keyword evidence="7" id="KW-0808">Transferase</keyword>
<feature type="modified residue" description="4-aspartylphosphate" evidence="4">
    <location>
        <position position="263"/>
    </location>
</feature>
<accession>S0G6B4</accession>
<dbReference type="PANTHER" id="PTHR43547:SF2">
    <property type="entry name" value="HYBRID SIGNAL TRANSDUCTION HISTIDINE KINASE C"/>
    <property type="match status" value="1"/>
</dbReference>
<dbReference type="PANTHER" id="PTHR43547">
    <property type="entry name" value="TWO-COMPONENT HISTIDINE KINASE"/>
    <property type="match status" value="1"/>
</dbReference>
<dbReference type="CDD" id="cd00156">
    <property type="entry name" value="REC"/>
    <property type="match status" value="1"/>
</dbReference>
<dbReference type="InterPro" id="IPR036890">
    <property type="entry name" value="HATPase_C_sf"/>
</dbReference>
<evidence type="ECO:0000313" key="7">
    <source>
        <dbReference type="EMBL" id="EMS81564.1"/>
    </source>
</evidence>
<evidence type="ECO:0000256" key="1">
    <source>
        <dbReference type="ARBA" id="ARBA00000085"/>
    </source>
</evidence>
<reference evidence="7 8" key="1">
    <citation type="journal article" date="2013" name="Genome Announc.">
        <title>Draft Genome Sequence of Desulfotignum phosphitoxidans DSM 13687 Strain FiPS-3.</title>
        <authorList>
            <person name="Poehlein A."/>
            <person name="Daniel R."/>
            <person name="Simeonova D.D."/>
        </authorList>
    </citation>
    <scope>NUCLEOTIDE SEQUENCE [LARGE SCALE GENOMIC DNA]</scope>
    <source>
        <strain evidence="7 8">DSM 13687</strain>
    </source>
</reference>
<dbReference type="AlphaFoldDB" id="S0G6B4"/>
<keyword evidence="8" id="KW-1185">Reference proteome</keyword>
<feature type="domain" description="Histidine kinase" evidence="5">
    <location>
        <begin position="57"/>
        <end position="193"/>
    </location>
</feature>
<dbReference type="PRINTS" id="PR00344">
    <property type="entry name" value="BCTRLSENSOR"/>
</dbReference>
<evidence type="ECO:0000256" key="4">
    <source>
        <dbReference type="PROSITE-ProRule" id="PRU00169"/>
    </source>
</evidence>
<evidence type="ECO:0000313" key="8">
    <source>
        <dbReference type="Proteomes" id="UP000014216"/>
    </source>
</evidence>
<name>S0G6B4_9BACT</name>
<proteinExistence type="predicted"/>
<comment type="caution">
    <text evidence="7">The sequence shown here is derived from an EMBL/GenBank/DDBJ whole genome shotgun (WGS) entry which is preliminary data.</text>
</comment>
<evidence type="ECO:0000259" key="6">
    <source>
        <dbReference type="PROSITE" id="PS50110"/>
    </source>
</evidence>
<dbReference type="InterPro" id="IPR003594">
    <property type="entry name" value="HATPase_dom"/>
</dbReference>